<protein>
    <recommendedName>
        <fullName evidence="3">Tetratricopeptide repeat protein</fullName>
    </recommendedName>
</protein>
<evidence type="ECO:0000313" key="2">
    <source>
        <dbReference type="Proteomes" id="UP000279227"/>
    </source>
</evidence>
<name>A0A3S4N194_CHRGE</name>
<gene>
    <name evidence="1" type="ORF">NCTC11432_00500</name>
</gene>
<dbReference type="EMBL" id="LR134289">
    <property type="protein sequence ID" value="VEE04924.1"/>
    <property type="molecule type" value="Genomic_DNA"/>
</dbReference>
<dbReference type="RefSeq" id="WP_002979758.1">
    <property type="nucleotide sequence ID" value="NZ_CP068486.1"/>
</dbReference>
<dbReference type="InterPro" id="IPR046732">
    <property type="entry name" value="DUF6624"/>
</dbReference>
<proteinExistence type="predicted"/>
<dbReference type="SUPFAM" id="SSF81901">
    <property type="entry name" value="HCP-like"/>
    <property type="match status" value="1"/>
</dbReference>
<dbReference type="OrthoDB" id="1164858at2"/>
<dbReference type="STRING" id="525257.HMPREF0204_13977"/>
<evidence type="ECO:0000313" key="1">
    <source>
        <dbReference type="EMBL" id="VEE04924.1"/>
    </source>
</evidence>
<dbReference type="AlphaFoldDB" id="A0A3S4N194"/>
<reference evidence="1 2" key="1">
    <citation type="submission" date="2018-12" db="EMBL/GenBank/DDBJ databases">
        <authorList>
            <consortium name="Pathogen Informatics"/>
        </authorList>
    </citation>
    <scope>NUCLEOTIDE SEQUENCE [LARGE SCALE GENOMIC DNA]</scope>
    <source>
        <strain evidence="1 2">NCTC11432</strain>
    </source>
</reference>
<dbReference type="KEGG" id="cgle:NCTC11432_00500"/>
<dbReference type="GeneID" id="93022328"/>
<dbReference type="Pfam" id="PF20329">
    <property type="entry name" value="DUF6624"/>
    <property type="match status" value="1"/>
</dbReference>
<dbReference type="InterPro" id="IPR011990">
    <property type="entry name" value="TPR-like_helical_dom_sf"/>
</dbReference>
<accession>A0A3S4N194</accession>
<organism evidence="1 2">
    <name type="scientific">Chryseobacterium gleum</name>
    <name type="common">Flavobacterium gleum</name>
    <dbReference type="NCBI Taxonomy" id="250"/>
    <lineage>
        <taxon>Bacteria</taxon>
        <taxon>Pseudomonadati</taxon>
        <taxon>Bacteroidota</taxon>
        <taxon>Flavobacteriia</taxon>
        <taxon>Flavobacteriales</taxon>
        <taxon>Weeksellaceae</taxon>
        <taxon>Chryseobacterium group</taxon>
        <taxon>Chryseobacterium</taxon>
    </lineage>
</organism>
<dbReference type="Proteomes" id="UP000279227">
    <property type="component" value="Chromosome"/>
</dbReference>
<dbReference type="Gene3D" id="1.25.40.10">
    <property type="entry name" value="Tetratricopeptide repeat domain"/>
    <property type="match status" value="1"/>
</dbReference>
<evidence type="ECO:0008006" key="3">
    <source>
        <dbReference type="Google" id="ProtNLM"/>
    </source>
</evidence>
<sequence>MGIKIIIFIFTFSILSAQPEKEYQVLISKASLYHLQKNPDRAIPLYEKAFQIQEPDALNAYKAAGVYALKDNHIKAFYFLKLALSKGWTEAQKLSEDPYFKLLKIHNSQKWKQLQDQAFTKESQFITSLTLPDLREEINHLANVEQNLRYKRAQANADSENIKKVDNQIRITDSMNYQKAKEIIQKYGWPKKTEIGNDGQNNLWLIIQHADHDVLFQKKVLKEMEKIKGTNELNLENYAFLYDRVRINLNYKQLYGT</sequence>